<keyword evidence="3" id="KW-1185">Reference proteome</keyword>
<feature type="region of interest" description="Disordered" evidence="1">
    <location>
        <begin position="20"/>
        <end position="66"/>
    </location>
</feature>
<protein>
    <submittedName>
        <fullName evidence="2">Uncharacterized protein</fullName>
    </submittedName>
</protein>
<organism evidence="2 3">
    <name type="scientific">Alkalispirochaeta sphaeroplastigenens</name>
    <dbReference type="NCBI Taxonomy" id="1187066"/>
    <lineage>
        <taxon>Bacteria</taxon>
        <taxon>Pseudomonadati</taxon>
        <taxon>Spirochaetota</taxon>
        <taxon>Spirochaetia</taxon>
        <taxon>Spirochaetales</taxon>
        <taxon>Spirochaetaceae</taxon>
        <taxon>Alkalispirochaeta</taxon>
    </lineage>
</organism>
<sequence>MQAPPVPDLEGAVGICEDFRGDFRDEGVEPPRGYLPPGGRGSLGRSDSGGGQGVPSGSGQACFSSR</sequence>
<comment type="caution">
    <text evidence="2">The sequence shown here is derived from an EMBL/GenBank/DDBJ whole genome shotgun (WGS) entry which is preliminary data.</text>
</comment>
<reference evidence="3" key="1">
    <citation type="submission" date="2015-12" db="EMBL/GenBank/DDBJ databases">
        <authorList>
            <person name="Lodha T.D."/>
            <person name="Chintalapati S."/>
            <person name="Chintalapati V.R."/>
            <person name="Sravanthi T."/>
        </authorList>
    </citation>
    <scope>NUCLEOTIDE SEQUENCE [LARGE SCALE GENOMIC DNA]</scope>
    <source>
        <strain evidence="3">JC133</strain>
    </source>
</reference>
<dbReference type="Proteomes" id="UP000237350">
    <property type="component" value="Unassembled WGS sequence"/>
</dbReference>
<dbReference type="AlphaFoldDB" id="A0A2S4JG59"/>
<feature type="compositionally biased region" description="Basic and acidic residues" evidence="1">
    <location>
        <begin position="20"/>
        <end position="29"/>
    </location>
</feature>
<evidence type="ECO:0000256" key="1">
    <source>
        <dbReference type="SAM" id="MobiDB-lite"/>
    </source>
</evidence>
<accession>A0A2S4JG59</accession>
<dbReference type="EMBL" id="LPWH01000122">
    <property type="protein sequence ID" value="POQ98548.1"/>
    <property type="molecule type" value="Genomic_DNA"/>
</dbReference>
<evidence type="ECO:0000313" key="3">
    <source>
        <dbReference type="Proteomes" id="UP000237350"/>
    </source>
</evidence>
<gene>
    <name evidence="2" type="ORF">AU468_13270</name>
</gene>
<proteinExistence type="predicted"/>
<feature type="compositionally biased region" description="Gly residues" evidence="1">
    <location>
        <begin position="36"/>
        <end position="56"/>
    </location>
</feature>
<evidence type="ECO:0000313" key="2">
    <source>
        <dbReference type="EMBL" id="POQ98548.1"/>
    </source>
</evidence>
<name>A0A2S4JG59_9SPIO</name>